<comment type="caution">
    <text evidence="1">The sequence shown here is derived from an EMBL/GenBank/DDBJ whole genome shotgun (WGS) entry which is preliminary data.</text>
</comment>
<keyword evidence="2" id="KW-1185">Reference proteome</keyword>
<dbReference type="AlphaFoldDB" id="A0A8H7QED7"/>
<name>A0A8H7QED7_9FUNG</name>
<organism evidence="1 2">
    <name type="scientific">Mucor plumbeus</name>
    <dbReference type="NCBI Taxonomy" id="97098"/>
    <lineage>
        <taxon>Eukaryota</taxon>
        <taxon>Fungi</taxon>
        <taxon>Fungi incertae sedis</taxon>
        <taxon>Mucoromycota</taxon>
        <taxon>Mucoromycotina</taxon>
        <taxon>Mucoromycetes</taxon>
        <taxon>Mucorales</taxon>
        <taxon>Mucorineae</taxon>
        <taxon>Mucoraceae</taxon>
        <taxon>Mucor</taxon>
    </lineage>
</organism>
<evidence type="ECO:0000313" key="2">
    <source>
        <dbReference type="Proteomes" id="UP000650833"/>
    </source>
</evidence>
<evidence type="ECO:0000313" key="1">
    <source>
        <dbReference type="EMBL" id="KAG2189886.1"/>
    </source>
</evidence>
<accession>A0A8H7QED7</accession>
<proteinExistence type="predicted"/>
<dbReference type="Proteomes" id="UP000650833">
    <property type="component" value="Unassembled WGS sequence"/>
</dbReference>
<gene>
    <name evidence="1" type="ORF">INT46_009260</name>
</gene>
<dbReference type="EMBL" id="JAEPRC010001137">
    <property type="protein sequence ID" value="KAG2189886.1"/>
    <property type="molecule type" value="Genomic_DNA"/>
</dbReference>
<reference evidence="1" key="1">
    <citation type="submission" date="2020-12" db="EMBL/GenBank/DDBJ databases">
        <title>Metabolic potential, ecology and presence of endohyphal bacteria is reflected in genomic diversity of Mucoromycotina.</title>
        <authorList>
            <person name="Muszewska A."/>
            <person name="Okrasinska A."/>
            <person name="Steczkiewicz K."/>
            <person name="Drgas O."/>
            <person name="Orlowska M."/>
            <person name="Perlinska-Lenart U."/>
            <person name="Aleksandrzak-Piekarczyk T."/>
            <person name="Szatraj K."/>
            <person name="Zielenkiewicz U."/>
            <person name="Pilsyk S."/>
            <person name="Malc E."/>
            <person name="Mieczkowski P."/>
            <person name="Kruszewska J.S."/>
            <person name="Biernat P."/>
            <person name="Pawlowska J."/>
        </authorList>
    </citation>
    <scope>NUCLEOTIDE SEQUENCE</scope>
    <source>
        <strain evidence="1">CBS 226.32</strain>
    </source>
</reference>
<protein>
    <submittedName>
        <fullName evidence="1">Uncharacterized protein</fullName>
    </submittedName>
</protein>
<sequence>MKAITAVNTVSIAVDATTSDATTSGVTTSDATTLDATIPDTTIADAKEQKIDRKKYYKNRNERKRFFHLHKKAKEIYCMTRDIKRFLWYTFEAALENLQEEDKYFFLEQNTVVQLCYRFCVLAVIKKKMLNEGNYKDNLVSMKHMHPYMYHFFSKKKMILPSQVEEPPSLHMVQLYRAWMDGNRVCFDFSKCLAAFLAFFLSFTSEFHDKQFRCFKEDRVEEFLEESDD</sequence>